<evidence type="ECO:0000256" key="2">
    <source>
        <dbReference type="ARBA" id="ARBA00022748"/>
    </source>
</evidence>
<dbReference type="PANTHER" id="PTHR42852">
    <property type="entry name" value="THIOL:DISULFIDE INTERCHANGE PROTEIN DSBE"/>
    <property type="match status" value="1"/>
</dbReference>
<dbReference type="GO" id="GO:0030313">
    <property type="term" value="C:cell envelope"/>
    <property type="evidence" value="ECO:0007669"/>
    <property type="project" value="UniProtKB-SubCell"/>
</dbReference>
<dbReference type="GO" id="GO:0016209">
    <property type="term" value="F:antioxidant activity"/>
    <property type="evidence" value="ECO:0007669"/>
    <property type="project" value="InterPro"/>
</dbReference>
<dbReference type="InterPro" id="IPR036249">
    <property type="entry name" value="Thioredoxin-like_sf"/>
</dbReference>
<dbReference type="InterPro" id="IPR050553">
    <property type="entry name" value="Thioredoxin_ResA/DsbE_sf"/>
</dbReference>
<dbReference type="InterPro" id="IPR000866">
    <property type="entry name" value="AhpC/TSA"/>
</dbReference>
<evidence type="ECO:0000259" key="5">
    <source>
        <dbReference type="PROSITE" id="PS51352"/>
    </source>
</evidence>
<evidence type="ECO:0000313" key="6">
    <source>
        <dbReference type="EMBL" id="PHN05533.1"/>
    </source>
</evidence>
<reference evidence="6 7" key="1">
    <citation type="submission" date="2017-10" db="EMBL/GenBank/DDBJ databases">
        <title>The draft genome sequence of Lewinella nigricans NBRC 102662.</title>
        <authorList>
            <person name="Wang K."/>
        </authorList>
    </citation>
    <scope>NUCLEOTIDE SEQUENCE [LARGE SCALE GENOMIC DNA]</scope>
    <source>
        <strain evidence="6 7">NBRC 102662</strain>
    </source>
</reference>
<dbReference type="RefSeq" id="WP_099151110.1">
    <property type="nucleotide sequence ID" value="NZ_PDUD01000021.1"/>
</dbReference>
<dbReference type="Pfam" id="PF00578">
    <property type="entry name" value="AhpC-TSA"/>
    <property type="match status" value="1"/>
</dbReference>
<keyword evidence="7" id="KW-1185">Reference proteome</keyword>
<evidence type="ECO:0000256" key="3">
    <source>
        <dbReference type="ARBA" id="ARBA00023157"/>
    </source>
</evidence>
<dbReference type="PROSITE" id="PS51352">
    <property type="entry name" value="THIOREDOXIN_2"/>
    <property type="match status" value="1"/>
</dbReference>
<keyword evidence="2" id="KW-0201">Cytochrome c-type biogenesis</keyword>
<dbReference type="GO" id="GO:0017004">
    <property type="term" value="P:cytochrome complex assembly"/>
    <property type="evidence" value="ECO:0007669"/>
    <property type="project" value="UniProtKB-KW"/>
</dbReference>
<dbReference type="AlphaFoldDB" id="A0A2D0NCN5"/>
<evidence type="ECO:0000256" key="1">
    <source>
        <dbReference type="ARBA" id="ARBA00004196"/>
    </source>
</evidence>
<proteinExistence type="predicted"/>
<dbReference type="GO" id="GO:0016491">
    <property type="term" value="F:oxidoreductase activity"/>
    <property type="evidence" value="ECO:0007669"/>
    <property type="project" value="InterPro"/>
</dbReference>
<comment type="caution">
    <text evidence="6">The sequence shown here is derived from an EMBL/GenBank/DDBJ whole genome shotgun (WGS) entry which is preliminary data.</text>
</comment>
<dbReference type="SUPFAM" id="SSF52833">
    <property type="entry name" value="Thioredoxin-like"/>
    <property type="match status" value="1"/>
</dbReference>
<dbReference type="InterPro" id="IPR013766">
    <property type="entry name" value="Thioredoxin_domain"/>
</dbReference>
<evidence type="ECO:0000313" key="7">
    <source>
        <dbReference type="Proteomes" id="UP000223913"/>
    </source>
</evidence>
<gene>
    <name evidence="6" type="ORF">CRP01_16200</name>
</gene>
<dbReference type="Proteomes" id="UP000223913">
    <property type="component" value="Unassembled WGS sequence"/>
</dbReference>
<dbReference type="PANTHER" id="PTHR42852:SF6">
    <property type="entry name" value="THIOL:DISULFIDE INTERCHANGE PROTEIN DSBE"/>
    <property type="match status" value="1"/>
</dbReference>
<keyword evidence="4" id="KW-0676">Redox-active center</keyword>
<evidence type="ECO:0000256" key="4">
    <source>
        <dbReference type="ARBA" id="ARBA00023284"/>
    </source>
</evidence>
<dbReference type="CDD" id="cd02966">
    <property type="entry name" value="TlpA_like_family"/>
    <property type="match status" value="1"/>
</dbReference>
<accession>A0A2D0NCN5</accession>
<keyword evidence="3" id="KW-1015">Disulfide bond</keyword>
<dbReference type="PROSITE" id="PS51257">
    <property type="entry name" value="PROKAR_LIPOPROTEIN"/>
    <property type="match status" value="1"/>
</dbReference>
<protein>
    <recommendedName>
        <fullName evidence="5">Thioredoxin domain-containing protein</fullName>
    </recommendedName>
</protein>
<comment type="subcellular location">
    <subcellularLocation>
        <location evidence="1">Cell envelope</location>
    </subcellularLocation>
</comment>
<dbReference type="Gene3D" id="3.40.30.10">
    <property type="entry name" value="Glutaredoxin"/>
    <property type="match status" value="1"/>
</dbReference>
<organism evidence="6 7">
    <name type="scientific">Flavilitoribacter nigricans (strain ATCC 23147 / DSM 23189 / NBRC 102662 / NCIMB 1420 / SS-2)</name>
    <name type="common">Lewinella nigricans</name>
    <dbReference type="NCBI Taxonomy" id="1122177"/>
    <lineage>
        <taxon>Bacteria</taxon>
        <taxon>Pseudomonadati</taxon>
        <taxon>Bacteroidota</taxon>
        <taxon>Saprospiria</taxon>
        <taxon>Saprospirales</taxon>
        <taxon>Lewinellaceae</taxon>
        <taxon>Flavilitoribacter</taxon>
    </lineage>
</organism>
<dbReference type="OrthoDB" id="6399635at2"/>
<name>A0A2D0NCN5_FLAN2</name>
<dbReference type="EMBL" id="PDUD01000021">
    <property type="protein sequence ID" value="PHN05533.1"/>
    <property type="molecule type" value="Genomic_DNA"/>
</dbReference>
<sequence>MKNSLSLLSLVLLITSCQEKPTSFPEKLDYFFNPQETTIELSFPDIDTVDLSLSLWQHIERGYKLDTIIEPAAHPGKVTKSLLLEKPLLVEVTVNGYRDEIFLLPNKAYAIEYAIVDNGLSAKFSDQQAGNINLYYDQKSSLVDNHDIRFYYSSLASSSTFEKVIDKFDALESSFLDLLSKSRAALQLPDWFVEYESKNIKTASVVYALGLAGYQEYLGVESGSSQTVENRIETISIEDTMVMMNNFHLGLLDIYLSESIDRDKLNGPAELYLQLHQNSSELKSERVRDLFNAKLLSNISKSGYDYPETLKASILASISPKNRNYVDQRFNTIEMAGEKAPYFYLKNTEAEFIDSKSLEGNLVLLNFWSTSCPPCFKQFPFENELLEALKGERFELVKICMDTPEEKWKTVLKKHQVQGINLISNPGWDKKLNKGYNNPAWSQYMLISAEGEILIEKSLKPDDPELLKLLRSHL</sequence>
<feature type="domain" description="Thioredoxin" evidence="5">
    <location>
        <begin position="334"/>
        <end position="474"/>
    </location>
</feature>